<accession>A0AAD7M9W0</accession>
<evidence type="ECO:0000313" key="1">
    <source>
        <dbReference type="EMBL" id="KAJ7707328.1"/>
    </source>
</evidence>
<name>A0AAD7M9W0_MYCRO</name>
<protein>
    <submittedName>
        <fullName evidence="1">Uncharacterized protein</fullName>
    </submittedName>
</protein>
<proteinExistence type="predicted"/>
<sequence length="58" mass="6484">MSEVGDKAQCGQCKCLQVCNFKFAIAFERAEKRRQTQEIHQLSTSYLTLNESEAGEGA</sequence>
<dbReference type="Proteomes" id="UP001221757">
    <property type="component" value="Unassembled WGS sequence"/>
</dbReference>
<dbReference type="EMBL" id="JARKIE010000005">
    <property type="protein sequence ID" value="KAJ7707328.1"/>
    <property type="molecule type" value="Genomic_DNA"/>
</dbReference>
<organism evidence="1 2">
    <name type="scientific">Mycena rosella</name>
    <name type="common">Pink bonnet</name>
    <name type="synonym">Agaricus rosellus</name>
    <dbReference type="NCBI Taxonomy" id="1033263"/>
    <lineage>
        <taxon>Eukaryota</taxon>
        <taxon>Fungi</taxon>
        <taxon>Dikarya</taxon>
        <taxon>Basidiomycota</taxon>
        <taxon>Agaricomycotina</taxon>
        <taxon>Agaricomycetes</taxon>
        <taxon>Agaricomycetidae</taxon>
        <taxon>Agaricales</taxon>
        <taxon>Marasmiineae</taxon>
        <taxon>Mycenaceae</taxon>
        <taxon>Mycena</taxon>
    </lineage>
</organism>
<keyword evidence="2" id="KW-1185">Reference proteome</keyword>
<reference evidence="1" key="1">
    <citation type="submission" date="2023-03" db="EMBL/GenBank/DDBJ databases">
        <title>Massive genome expansion in bonnet fungi (Mycena s.s.) driven by repeated elements and novel gene families across ecological guilds.</title>
        <authorList>
            <consortium name="Lawrence Berkeley National Laboratory"/>
            <person name="Harder C.B."/>
            <person name="Miyauchi S."/>
            <person name="Viragh M."/>
            <person name="Kuo A."/>
            <person name="Thoen E."/>
            <person name="Andreopoulos B."/>
            <person name="Lu D."/>
            <person name="Skrede I."/>
            <person name="Drula E."/>
            <person name="Henrissat B."/>
            <person name="Morin E."/>
            <person name="Kohler A."/>
            <person name="Barry K."/>
            <person name="LaButti K."/>
            <person name="Morin E."/>
            <person name="Salamov A."/>
            <person name="Lipzen A."/>
            <person name="Mereny Z."/>
            <person name="Hegedus B."/>
            <person name="Baldrian P."/>
            <person name="Stursova M."/>
            <person name="Weitz H."/>
            <person name="Taylor A."/>
            <person name="Grigoriev I.V."/>
            <person name="Nagy L.G."/>
            <person name="Martin F."/>
            <person name="Kauserud H."/>
        </authorList>
    </citation>
    <scope>NUCLEOTIDE SEQUENCE</scope>
    <source>
        <strain evidence="1">CBHHK067</strain>
    </source>
</reference>
<comment type="caution">
    <text evidence="1">The sequence shown here is derived from an EMBL/GenBank/DDBJ whole genome shotgun (WGS) entry which is preliminary data.</text>
</comment>
<evidence type="ECO:0000313" key="2">
    <source>
        <dbReference type="Proteomes" id="UP001221757"/>
    </source>
</evidence>
<gene>
    <name evidence="1" type="ORF">B0H17DRAFT_1032403</name>
</gene>
<dbReference type="AlphaFoldDB" id="A0AAD7M9W0"/>